<dbReference type="InterPro" id="IPR013830">
    <property type="entry name" value="SGNH_hydro"/>
</dbReference>
<evidence type="ECO:0000259" key="1">
    <source>
        <dbReference type="Pfam" id="PF13472"/>
    </source>
</evidence>
<dbReference type="PANTHER" id="PTHR34407">
    <property type="entry name" value="EXPRESSED PROTEIN"/>
    <property type="match status" value="1"/>
</dbReference>
<dbReference type="Gene3D" id="3.40.50.1110">
    <property type="entry name" value="SGNH hydrolase"/>
    <property type="match status" value="1"/>
</dbReference>
<dbReference type="Pfam" id="PF13472">
    <property type="entry name" value="Lipase_GDSL_2"/>
    <property type="match status" value="1"/>
</dbReference>
<keyword evidence="3" id="KW-1185">Reference proteome</keyword>
<dbReference type="RefSeq" id="WP_079424390.1">
    <property type="nucleotide sequence ID" value="NZ_MZGV01000022.1"/>
</dbReference>
<dbReference type="EMBL" id="MZGV01000022">
    <property type="protein sequence ID" value="OPJ61391.1"/>
    <property type="molecule type" value="Genomic_DNA"/>
</dbReference>
<reference evidence="2 3" key="1">
    <citation type="submission" date="2017-03" db="EMBL/GenBank/DDBJ databases">
        <title>Genome sequence of Clostridium oryzae DSM 28571.</title>
        <authorList>
            <person name="Poehlein A."/>
            <person name="Daniel R."/>
        </authorList>
    </citation>
    <scope>NUCLEOTIDE SEQUENCE [LARGE SCALE GENOMIC DNA]</scope>
    <source>
        <strain evidence="2 3">DSM 28571</strain>
    </source>
</reference>
<accession>A0A1V4IMX7</accession>
<organism evidence="2 3">
    <name type="scientific">Clostridium oryzae</name>
    <dbReference type="NCBI Taxonomy" id="1450648"/>
    <lineage>
        <taxon>Bacteria</taxon>
        <taxon>Bacillati</taxon>
        <taxon>Bacillota</taxon>
        <taxon>Clostridia</taxon>
        <taxon>Eubacteriales</taxon>
        <taxon>Clostridiaceae</taxon>
        <taxon>Clostridium</taxon>
    </lineage>
</organism>
<dbReference type="OrthoDB" id="8233337at2"/>
<comment type="caution">
    <text evidence="2">The sequence shown here is derived from an EMBL/GenBank/DDBJ whole genome shotgun (WGS) entry which is preliminary data.</text>
</comment>
<dbReference type="STRING" id="1450648.CLORY_22570"/>
<evidence type="ECO:0000313" key="2">
    <source>
        <dbReference type="EMBL" id="OPJ61391.1"/>
    </source>
</evidence>
<dbReference type="PANTHER" id="PTHR34407:SF1">
    <property type="entry name" value="SGNH HYDROLASE-TYPE ESTERASE DOMAIN-CONTAINING PROTEIN"/>
    <property type="match status" value="1"/>
</dbReference>
<dbReference type="SUPFAM" id="SSF52266">
    <property type="entry name" value="SGNH hydrolase"/>
    <property type="match status" value="1"/>
</dbReference>
<dbReference type="Proteomes" id="UP000190080">
    <property type="component" value="Unassembled WGS sequence"/>
</dbReference>
<sequence length="572" mass="64125">MERSVQVGPRAPKDPTKQRKGFYIMIDSIIEATERQEGKPAQEIYLDDGRLANKAKIVGGIEDEDILKLLENSNGLHKLVHSIGISVMTIGEAGNIDFVLQNYGKIDKYGSGTVIREHCNTDGSELILTLEDYEWSKDDEVLGKFDFEFEKPGELAKVTVKLYLHDGFEIPEMTIDPPVEFQSPEYNAMLVKSMLNLGNNNRFKAAAEKARRGENVTIAYIGGSITQGAGAKPINTECYAYKSYKKFKELFGKGSGDNIHFVKAGVGGTASQLGMIRYDRDILRDGKVKPDIIIIEFAVNDAGDDKKGGCFESLVLKSLMEENKPAVILLFSVFANDWNLQDRLEPIGRYYNLPMVSLSDAIVKQFYLDRETGGVITKRQFFYDIYHPTNEGHRIMSDCLGYLFEQMDKKETDEADVLINKKPVIGNAFAGVKLLDKKDNTNKAAILEGGFTSTDNELQMVELDANPFGSPQFPYNWMRTPESGEDSFRMTIWSRSLLIIFKDSGRADFGKAEVYVDGKFVLTADPHINGWTHCNPVFLYDEESPSEHQIEVKMAGDSLGKYFTILGFGYTI</sequence>
<protein>
    <recommendedName>
        <fullName evidence="1">SGNH hydrolase-type esterase domain-containing protein</fullName>
    </recommendedName>
</protein>
<dbReference type="CDD" id="cd00229">
    <property type="entry name" value="SGNH_hydrolase"/>
    <property type="match status" value="1"/>
</dbReference>
<evidence type="ECO:0000313" key="3">
    <source>
        <dbReference type="Proteomes" id="UP000190080"/>
    </source>
</evidence>
<gene>
    <name evidence="2" type="ORF">CLORY_22570</name>
</gene>
<feature type="domain" description="SGNH hydrolase-type esterase" evidence="1">
    <location>
        <begin position="221"/>
        <end position="395"/>
    </location>
</feature>
<dbReference type="AlphaFoldDB" id="A0A1V4IMX7"/>
<dbReference type="InterPro" id="IPR036514">
    <property type="entry name" value="SGNH_hydro_sf"/>
</dbReference>
<proteinExistence type="predicted"/>
<name>A0A1V4IMX7_9CLOT</name>